<dbReference type="PANTHER" id="PTHR38699:SF1">
    <property type="entry name" value="MITOPHAGY RECEPTOR ATG43"/>
    <property type="match status" value="1"/>
</dbReference>
<feature type="region of interest" description="Disordered" evidence="1">
    <location>
        <begin position="21"/>
        <end position="115"/>
    </location>
</feature>
<dbReference type="Proteomes" id="UP001642406">
    <property type="component" value="Unassembled WGS sequence"/>
</dbReference>
<evidence type="ECO:0008006" key="4">
    <source>
        <dbReference type="Google" id="ProtNLM"/>
    </source>
</evidence>
<proteinExistence type="predicted"/>
<protein>
    <recommendedName>
        <fullName evidence="4">Duf1770 domain containing protein</fullName>
    </recommendedName>
</protein>
<name>A0ABP0C471_9PEZI</name>
<comment type="caution">
    <text evidence="2">The sequence shown here is derived from an EMBL/GenBank/DDBJ whole genome shotgun (WGS) entry which is preliminary data.</text>
</comment>
<dbReference type="EMBL" id="CAWUHC010000057">
    <property type="protein sequence ID" value="CAK7226041.1"/>
    <property type="molecule type" value="Genomic_DNA"/>
</dbReference>
<feature type="compositionally biased region" description="Basic and acidic residues" evidence="1">
    <location>
        <begin position="35"/>
        <end position="61"/>
    </location>
</feature>
<evidence type="ECO:0000313" key="3">
    <source>
        <dbReference type="Proteomes" id="UP001642406"/>
    </source>
</evidence>
<evidence type="ECO:0000256" key="1">
    <source>
        <dbReference type="SAM" id="MobiDB-lite"/>
    </source>
</evidence>
<dbReference type="Pfam" id="PF08589">
    <property type="entry name" value="ATG43"/>
    <property type="match status" value="1"/>
</dbReference>
<dbReference type="InterPro" id="IPR013898">
    <property type="entry name" value="Atg43"/>
</dbReference>
<organism evidence="2 3">
    <name type="scientific">Sporothrix bragantina</name>
    <dbReference type="NCBI Taxonomy" id="671064"/>
    <lineage>
        <taxon>Eukaryota</taxon>
        <taxon>Fungi</taxon>
        <taxon>Dikarya</taxon>
        <taxon>Ascomycota</taxon>
        <taxon>Pezizomycotina</taxon>
        <taxon>Sordariomycetes</taxon>
        <taxon>Sordariomycetidae</taxon>
        <taxon>Ophiostomatales</taxon>
        <taxon>Ophiostomataceae</taxon>
        <taxon>Sporothrix</taxon>
    </lineage>
</organism>
<keyword evidence="3" id="KW-1185">Reference proteome</keyword>
<evidence type="ECO:0000313" key="2">
    <source>
        <dbReference type="EMBL" id="CAK7226041.1"/>
    </source>
</evidence>
<dbReference type="PANTHER" id="PTHR38699">
    <property type="entry name" value="CHROMOSOME 1, WHOLE GENOME SHOTGUN SEQUENCE"/>
    <property type="match status" value="1"/>
</dbReference>
<reference evidence="2 3" key="1">
    <citation type="submission" date="2024-01" db="EMBL/GenBank/DDBJ databases">
        <authorList>
            <person name="Allen C."/>
            <person name="Tagirdzhanova G."/>
        </authorList>
    </citation>
    <scope>NUCLEOTIDE SEQUENCE [LARGE SCALE GENOMIC DNA]</scope>
</reference>
<sequence>MSSSIPLQIAETIQTAHIVHDPSVERDMAPSTAADTREPVVVDAESQRKLRHQAEKAHALDEDPLELEPLDDEDEDDEDGPYSVIRPWDPATDKGNHYGLAGHGSQRPHQQLPPLPDLRFEQSYLRSIAAADTWWKVGLITIRDQMLMPFTQGLLYNLAVCGWQYWNRSAKLSGQSLGARVRRWWWGVNNWTIPGTAALTAAASPVRPPPVRRN</sequence>
<accession>A0ABP0C471</accession>
<gene>
    <name evidence="2" type="ORF">SBRCBS47491_006091</name>
</gene>
<feature type="compositionally biased region" description="Acidic residues" evidence="1">
    <location>
        <begin position="62"/>
        <end position="80"/>
    </location>
</feature>